<reference evidence="1" key="1">
    <citation type="submission" date="2021-06" db="EMBL/GenBank/DDBJ databases">
        <authorList>
            <person name="Kallberg Y."/>
            <person name="Tangrot J."/>
            <person name="Rosling A."/>
        </authorList>
    </citation>
    <scope>NUCLEOTIDE SEQUENCE</scope>
    <source>
        <strain evidence="1">MA461A</strain>
    </source>
</reference>
<proteinExistence type="predicted"/>
<organism evidence="1 2">
    <name type="scientific">Racocetra persica</name>
    <dbReference type="NCBI Taxonomy" id="160502"/>
    <lineage>
        <taxon>Eukaryota</taxon>
        <taxon>Fungi</taxon>
        <taxon>Fungi incertae sedis</taxon>
        <taxon>Mucoromycota</taxon>
        <taxon>Glomeromycotina</taxon>
        <taxon>Glomeromycetes</taxon>
        <taxon>Diversisporales</taxon>
        <taxon>Gigasporaceae</taxon>
        <taxon>Racocetra</taxon>
    </lineage>
</organism>
<dbReference type="EMBL" id="CAJVQC010090607">
    <property type="protein sequence ID" value="CAG8825493.1"/>
    <property type="molecule type" value="Genomic_DNA"/>
</dbReference>
<evidence type="ECO:0000313" key="2">
    <source>
        <dbReference type="Proteomes" id="UP000789920"/>
    </source>
</evidence>
<gene>
    <name evidence="1" type="ORF">RPERSI_LOCUS26498</name>
</gene>
<protein>
    <submittedName>
        <fullName evidence="1">19637_t:CDS:1</fullName>
    </submittedName>
</protein>
<comment type="caution">
    <text evidence="1">The sequence shown here is derived from an EMBL/GenBank/DDBJ whole genome shotgun (WGS) entry which is preliminary data.</text>
</comment>
<name>A0ACA9S3G7_9GLOM</name>
<evidence type="ECO:0000313" key="1">
    <source>
        <dbReference type="EMBL" id="CAG8825493.1"/>
    </source>
</evidence>
<accession>A0ACA9S3G7</accession>
<feature type="non-terminal residue" evidence="1">
    <location>
        <position position="1"/>
    </location>
</feature>
<sequence length="72" mass="8153">AILKSTNSALTTNRFALPSWLDNSIINAINWLKDNNPYLCRYSQIISSNLTMHYLFPSASHLLDNENTSPVQ</sequence>
<dbReference type="Proteomes" id="UP000789920">
    <property type="component" value="Unassembled WGS sequence"/>
</dbReference>
<keyword evidence="2" id="KW-1185">Reference proteome</keyword>